<organism evidence="1">
    <name type="scientific">Anguilla anguilla</name>
    <name type="common">European freshwater eel</name>
    <name type="synonym">Muraena anguilla</name>
    <dbReference type="NCBI Taxonomy" id="7936"/>
    <lineage>
        <taxon>Eukaryota</taxon>
        <taxon>Metazoa</taxon>
        <taxon>Chordata</taxon>
        <taxon>Craniata</taxon>
        <taxon>Vertebrata</taxon>
        <taxon>Euteleostomi</taxon>
        <taxon>Actinopterygii</taxon>
        <taxon>Neopterygii</taxon>
        <taxon>Teleostei</taxon>
        <taxon>Anguilliformes</taxon>
        <taxon>Anguillidae</taxon>
        <taxon>Anguilla</taxon>
    </lineage>
</organism>
<sequence>MFIDYICVFEIGPKNIYLNKKRMLLVVALTFFFP</sequence>
<accession>A0A0E9W673</accession>
<reference evidence="1" key="2">
    <citation type="journal article" date="2015" name="Fish Shellfish Immunol.">
        <title>Early steps in the European eel (Anguilla anguilla)-Vibrio vulnificus interaction in the gills: Role of the RtxA13 toxin.</title>
        <authorList>
            <person name="Callol A."/>
            <person name="Pajuelo D."/>
            <person name="Ebbesson L."/>
            <person name="Teles M."/>
            <person name="MacKenzie S."/>
            <person name="Amaro C."/>
        </authorList>
    </citation>
    <scope>NUCLEOTIDE SEQUENCE</scope>
</reference>
<reference evidence="1" key="1">
    <citation type="submission" date="2014-11" db="EMBL/GenBank/DDBJ databases">
        <authorList>
            <person name="Amaro Gonzalez C."/>
        </authorList>
    </citation>
    <scope>NUCLEOTIDE SEQUENCE</scope>
</reference>
<dbReference type="AlphaFoldDB" id="A0A0E9W673"/>
<protein>
    <submittedName>
        <fullName evidence="1">Uncharacterized protein</fullName>
    </submittedName>
</protein>
<evidence type="ECO:0000313" key="1">
    <source>
        <dbReference type="EMBL" id="JAH84973.1"/>
    </source>
</evidence>
<name>A0A0E9W673_ANGAN</name>
<dbReference type="EMBL" id="GBXM01023604">
    <property type="protein sequence ID" value="JAH84973.1"/>
    <property type="molecule type" value="Transcribed_RNA"/>
</dbReference>
<proteinExistence type="predicted"/>